<dbReference type="GO" id="GO:0015562">
    <property type="term" value="F:efflux transmembrane transporter activity"/>
    <property type="evidence" value="ECO:0007669"/>
    <property type="project" value="TreeGrafter"/>
</dbReference>
<dbReference type="Gene3D" id="2.40.420.20">
    <property type="match status" value="1"/>
</dbReference>
<keyword evidence="1" id="KW-0472">Membrane</keyword>
<sequence length="379" mass="39303">MTATTKLRSTSGGLDADDAIATPRRRRGARLALAVSGLAVAGGLAWTTLGSDAGPPAGSAVNDRVATAIAVVGRRDLVDREDVEGTLSYAGEKTIGAATRGTLTRVRAEGATVRRGQSIYSIDAQAVAYVMYGQVPMYRTLQAGIANGSDVRQLERNLVALGYDPYDAVEVDSRWDSATTAAVIRWQKDRGMTRDGVVEPGDVVFGDGPIRVGEHEAAVGDAVGAGTPVAVVSSHRRVVIVQLAASRQAQVRRGQRVRVTLPDGSQVAGRVTRVGRVATAGKDGAEATVELRVALLGKRARRVRLDRAPVTVSIAANTAQGVLAVPVTALVAIGDGRYGVEVQGAGGVRRLVAVTTGAFADGYVEIDGVAPGARVVVPR</sequence>
<name>A0A6J4T8N2_9ACTN</name>
<dbReference type="AlphaFoldDB" id="A0A6J4T8N2"/>
<feature type="transmembrane region" description="Helical" evidence="1">
    <location>
        <begin position="31"/>
        <end position="49"/>
    </location>
</feature>
<proteinExistence type="predicted"/>
<organism evidence="3">
    <name type="scientific">uncultured Solirubrobacteraceae bacterium</name>
    <dbReference type="NCBI Taxonomy" id="1162706"/>
    <lineage>
        <taxon>Bacteria</taxon>
        <taxon>Bacillati</taxon>
        <taxon>Actinomycetota</taxon>
        <taxon>Thermoleophilia</taxon>
        <taxon>Solirubrobacterales</taxon>
        <taxon>Solirubrobacteraceae</taxon>
        <taxon>environmental samples</taxon>
    </lineage>
</organism>
<dbReference type="PANTHER" id="PTHR30469:SF15">
    <property type="entry name" value="HLYD FAMILY OF SECRETION PROTEINS"/>
    <property type="match status" value="1"/>
</dbReference>
<dbReference type="EMBL" id="CADCVQ010000127">
    <property type="protein sequence ID" value="CAA9516273.1"/>
    <property type="molecule type" value="Genomic_DNA"/>
</dbReference>
<dbReference type="GO" id="GO:1990281">
    <property type="term" value="C:efflux pump complex"/>
    <property type="evidence" value="ECO:0007669"/>
    <property type="project" value="TreeGrafter"/>
</dbReference>
<evidence type="ECO:0000259" key="2">
    <source>
        <dbReference type="Pfam" id="PF01471"/>
    </source>
</evidence>
<accession>A0A6J4T8N2</accession>
<feature type="domain" description="Peptidoglycan binding-like" evidence="2">
    <location>
        <begin position="147"/>
        <end position="199"/>
    </location>
</feature>
<dbReference type="Pfam" id="PF01471">
    <property type="entry name" value="PG_binding_1"/>
    <property type="match status" value="1"/>
</dbReference>
<keyword evidence="1" id="KW-0812">Transmembrane</keyword>
<dbReference type="InterPro" id="IPR036365">
    <property type="entry name" value="PGBD-like_sf"/>
</dbReference>
<dbReference type="InterPro" id="IPR002477">
    <property type="entry name" value="Peptidoglycan-bd-like"/>
</dbReference>
<reference evidence="3" key="1">
    <citation type="submission" date="2020-02" db="EMBL/GenBank/DDBJ databases">
        <authorList>
            <person name="Meier V. D."/>
        </authorList>
    </citation>
    <scope>NUCLEOTIDE SEQUENCE</scope>
    <source>
        <strain evidence="3">AVDCRST_MAG67</strain>
    </source>
</reference>
<dbReference type="Gene3D" id="1.10.101.10">
    <property type="entry name" value="PGBD-like superfamily/PGBD"/>
    <property type="match status" value="1"/>
</dbReference>
<dbReference type="InterPro" id="IPR036366">
    <property type="entry name" value="PGBDSf"/>
</dbReference>
<evidence type="ECO:0000256" key="1">
    <source>
        <dbReference type="SAM" id="Phobius"/>
    </source>
</evidence>
<dbReference type="SUPFAM" id="SSF47090">
    <property type="entry name" value="PGBD-like"/>
    <property type="match status" value="1"/>
</dbReference>
<dbReference type="PANTHER" id="PTHR30469">
    <property type="entry name" value="MULTIDRUG RESISTANCE PROTEIN MDTA"/>
    <property type="match status" value="1"/>
</dbReference>
<protein>
    <recommendedName>
        <fullName evidence="2">Peptidoglycan binding-like domain-containing protein</fullName>
    </recommendedName>
</protein>
<gene>
    <name evidence="3" type="ORF">AVDCRST_MAG67-3010</name>
</gene>
<evidence type="ECO:0000313" key="3">
    <source>
        <dbReference type="EMBL" id="CAA9516273.1"/>
    </source>
</evidence>
<keyword evidence="1" id="KW-1133">Transmembrane helix</keyword>